<sequence length="62" mass="6513">MLASSTPKLSAVYPPTDSMEFVIADYNVCMTVTCHVPQAGSDFGRSCAPGARVDAAFVTEKA</sequence>
<name>A0AA94VEQ2_RHIRH</name>
<dbReference type="EMBL" id="SGOB01000001">
    <property type="protein sequence ID" value="TRA90636.1"/>
    <property type="molecule type" value="Genomic_DNA"/>
</dbReference>
<proteinExistence type="predicted"/>
<gene>
    <name evidence="1" type="ORF">EXN24_03635</name>
</gene>
<accession>A0AA94VEQ2</accession>
<reference evidence="1 2" key="1">
    <citation type="journal article" date="2019" name="Appl. Microbiol. Biotechnol.">
        <title>Differential efficiency of wild type rhizogenic strains for rol gene transformation of plants.</title>
        <authorList>
            <person name="Desmet S."/>
            <person name="De Keyser E."/>
            <person name="Van Vaerenbergh J."/>
            <person name="Baeyen S."/>
            <person name="Van Huylenbroeck J."/>
            <person name="Geelen D."/>
            <person name="Dhooghe E."/>
        </authorList>
    </citation>
    <scope>NUCLEOTIDE SEQUENCE [LARGE SCALE GENOMIC DNA]</scope>
    <source>
        <strain evidence="1 2">B 4.1</strain>
    </source>
</reference>
<dbReference type="Proteomes" id="UP000320858">
    <property type="component" value="Unassembled WGS sequence"/>
</dbReference>
<dbReference type="AlphaFoldDB" id="A0AA94VEQ2"/>
<comment type="caution">
    <text evidence="1">The sequence shown here is derived from an EMBL/GenBank/DDBJ whole genome shotgun (WGS) entry which is preliminary data.</text>
</comment>
<evidence type="ECO:0000313" key="1">
    <source>
        <dbReference type="EMBL" id="TRA90636.1"/>
    </source>
</evidence>
<evidence type="ECO:0000313" key="2">
    <source>
        <dbReference type="Proteomes" id="UP000320858"/>
    </source>
</evidence>
<organism evidence="1 2">
    <name type="scientific">Rhizobium rhizogenes</name>
    <name type="common">Agrobacterium rhizogenes</name>
    <dbReference type="NCBI Taxonomy" id="359"/>
    <lineage>
        <taxon>Bacteria</taxon>
        <taxon>Pseudomonadati</taxon>
        <taxon>Pseudomonadota</taxon>
        <taxon>Alphaproteobacteria</taxon>
        <taxon>Hyphomicrobiales</taxon>
        <taxon>Rhizobiaceae</taxon>
        <taxon>Rhizobium/Agrobacterium group</taxon>
        <taxon>Rhizobium</taxon>
    </lineage>
</organism>
<protein>
    <submittedName>
        <fullName evidence="1">Uncharacterized protein</fullName>
    </submittedName>
</protein>